<organism evidence="6 7">
    <name type="scientific">Rhodoferax mekongensis</name>
    <dbReference type="NCBI Taxonomy" id="3068341"/>
    <lineage>
        <taxon>Bacteria</taxon>
        <taxon>Pseudomonadati</taxon>
        <taxon>Pseudomonadota</taxon>
        <taxon>Betaproteobacteria</taxon>
        <taxon>Burkholderiales</taxon>
        <taxon>Comamonadaceae</taxon>
        <taxon>Rhodoferax</taxon>
    </lineage>
</organism>
<evidence type="ECO:0000256" key="3">
    <source>
        <dbReference type="ARBA" id="ARBA00023125"/>
    </source>
</evidence>
<keyword evidence="7" id="KW-1185">Reference proteome</keyword>
<dbReference type="RefSeq" id="WP_313867069.1">
    <property type="nucleotide sequence ID" value="NZ_CP132507.1"/>
</dbReference>
<sequence length="210" mass="22816">MDLLPHWRLLRALAAVVETGSTQRAGALLHVAQSSVARAVQQLEAVADTALFERAGRGMLPTAAGQQLALRAARALQLFADADKHRTRHATTRWHESPLAPDRLMDAELIERIVAMFARKSAEVFAAQIQALLHRPDASEVLRSVAVQTLLQCGAQDAWSPPAQHEAMRVFVPHAALDLIENAGHMAPMEQPHAVAASLSRWLMQTGEGA</sequence>
<comment type="similarity">
    <text evidence="1">Belongs to the LysR transcriptional regulatory family.</text>
</comment>
<dbReference type="SUPFAM" id="SSF46785">
    <property type="entry name" value="Winged helix' DNA-binding domain"/>
    <property type="match status" value="1"/>
</dbReference>
<evidence type="ECO:0000313" key="6">
    <source>
        <dbReference type="EMBL" id="WNO04215.1"/>
    </source>
</evidence>
<dbReference type="Gene3D" id="3.40.50.1820">
    <property type="entry name" value="alpha/beta hydrolase"/>
    <property type="match status" value="1"/>
</dbReference>
<dbReference type="Pfam" id="PF00126">
    <property type="entry name" value="HTH_1"/>
    <property type="match status" value="1"/>
</dbReference>
<dbReference type="PROSITE" id="PS50931">
    <property type="entry name" value="HTH_LYSR"/>
    <property type="match status" value="1"/>
</dbReference>
<dbReference type="Proteomes" id="UP001302257">
    <property type="component" value="Chromosome"/>
</dbReference>
<evidence type="ECO:0000259" key="5">
    <source>
        <dbReference type="PROSITE" id="PS50931"/>
    </source>
</evidence>
<dbReference type="PANTHER" id="PTHR30126:SF40">
    <property type="entry name" value="HTH-TYPE TRANSCRIPTIONAL REGULATOR GLTR"/>
    <property type="match status" value="1"/>
</dbReference>
<evidence type="ECO:0000256" key="1">
    <source>
        <dbReference type="ARBA" id="ARBA00009437"/>
    </source>
</evidence>
<dbReference type="SUPFAM" id="SSF53474">
    <property type="entry name" value="alpha/beta-Hydrolases"/>
    <property type="match status" value="1"/>
</dbReference>
<dbReference type="EMBL" id="CP132507">
    <property type="protein sequence ID" value="WNO04215.1"/>
    <property type="molecule type" value="Genomic_DNA"/>
</dbReference>
<reference evidence="6 7" key="1">
    <citation type="submission" date="2023-08" db="EMBL/GenBank/DDBJ databases">
        <title>Rhodoferax potami sp. nov. and Rhodoferax mekongensis sp. nov., isolated from the Mekong River in Thailand.</title>
        <authorList>
            <person name="Kitikhun S."/>
            <person name="Charoenyingcharoen P."/>
            <person name="Siriarchawattana P."/>
            <person name="Likhitrattanapisal S."/>
            <person name="Nilsakha T."/>
            <person name="Chanpet A."/>
            <person name="Rattanawaree P."/>
            <person name="Ingsriswang S."/>
        </authorList>
    </citation>
    <scope>NUCLEOTIDE SEQUENCE [LARGE SCALE GENOMIC DNA]</scope>
    <source>
        <strain evidence="6 7">TBRC 17307</strain>
    </source>
</reference>
<accession>A0ABZ0AX36</accession>
<dbReference type="InterPro" id="IPR036390">
    <property type="entry name" value="WH_DNA-bd_sf"/>
</dbReference>
<evidence type="ECO:0000313" key="7">
    <source>
        <dbReference type="Proteomes" id="UP001302257"/>
    </source>
</evidence>
<keyword evidence="2" id="KW-0805">Transcription regulation</keyword>
<evidence type="ECO:0000256" key="4">
    <source>
        <dbReference type="ARBA" id="ARBA00023163"/>
    </source>
</evidence>
<feature type="domain" description="HTH lysR-type" evidence="5">
    <location>
        <begin position="1"/>
        <end position="62"/>
    </location>
</feature>
<keyword evidence="4" id="KW-0804">Transcription</keyword>
<proteinExistence type="inferred from homology"/>
<protein>
    <submittedName>
        <fullName evidence="6">LysR family transcriptional regulator</fullName>
    </submittedName>
</protein>
<gene>
    <name evidence="6" type="ORF">RAN89_15085</name>
</gene>
<evidence type="ECO:0000256" key="2">
    <source>
        <dbReference type="ARBA" id="ARBA00023015"/>
    </source>
</evidence>
<name>A0ABZ0AX36_9BURK</name>
<dbReference type="PANTHER" id="PTHR30126">
    <property type="entry name" value="HTH-TYPE TRANSCRIPTIONAL REGULATOR"/>
    <property type="match status" value="1"/>
</dbReference>
<dbReference type="InterPro" id="IPR000847">
    <property type="entry name" value="LysR_HTH_N"/>
</dbReference>
<dbReference type="InterPro" id="IPR029058">
    <property type="entry name" value="AB_hydrolase_fold"/>
</dbReference>
<keyword evidence="3" id="KW-0238">DNA-binding</keyword>